<keyword evidence="1" id="KW-1133">Transmembrane helix</keyword>
<name>A0A0K0E991_STRER</name>
<dbReference type="Proteomes" id="UP000035681">
    <property type="component" value="Unplaced"/>
</dbReference>
<sequence>MENDTVNSDVVVSKITFLSRTQVGLIYFISSGFFTVVQILVFKSLYVLKSKYKSMPFIILKHHSVVSFIQQICHLITSIKTIFDIYFSYVTFTIVGAVLSGGYISSLAFMFLLSLNRCDIMYNCKYFLFISREKFFNIAIILSYVYFFVAIAFYLYPDLRMTFRYDIYAWDYIVFTEITNIGVVIEKCNTYSLTFLSILLYLLIFCKIIYLRNYQKSSSYFSSDDIKLIIHLLIYYSLLGFLQYSWSYFSKGFFSKEFGALIQNFVFISLSGANATYTLFFIRDFNNNICCKNFCCKCYLPILNNINTGKTKPKKINMKVVF</sequence>
<organism evidence="3">
    <name type="scientific">Strongyloides stercoralis</name>
    <name type="common">Threadworm</name>
    <dbReference type="NCBI Taxonomy" id="6248"/>
    <lineage>
        <taxon>Eukaryota</taxon>
        <taxon>Metazoa</taxon>
        <taxon>Ecdysozoa</taxon>
        <taxon>Nematoda</taxon>
        <taxon>Chromadorea</taxon>
        <taxon>Rhabditida</taxon>
        <taxon>Tylenchina</taxon>
        <taxon>Panagrolaimomorpha</taxon>
        <taxon>Strongyloidoidea</taxon>
        <taxon>Strongyloididae</taxon>
        <taxon>Strongyloides</taxon>
    </lineage>
</organism>
<dbReference type="WBParaSite" id="SSTP_0000607500.1">
    <property type="protein sequence ID" value="SSTP_0000607500.1"/>
    <property type="gene ID" value="SSTP_0000607500"/>
</dbReference>
<reference evidence="3" key="1">
    <citation type="submission" date="2015-08" db="UniProtKB">
        <authorList>
            <consortium name="WormBaseParasite"/>
        </authorList>
    </citation>
    <scope>IDENTIFICATION</scope>
</reference>
<keyword evidence="1" id="KW-0812">Transmembrane</keyword>
<feature type="transmembrane region" description="Helical" evidence="1">
    <location>
        <begin position="86"/>
        <end position="115"/>
    </location>
</feature>
<accession>A0A0K0E991</accession>
<dbReference type="AlphaFoldDB" id="A0A0K0E991"/>
<evidence type="ECO:0000313" key="2">
    <source>
        <dbReference type="Proteomes" id="UP000035681"/>
    </source>
</evidence>
<feature type="transmembrane region" description="Helical" evidence="1">
    <location>
        <begin position="261"/>
        <end position="282"/>
    </location>
</feature>
<proteinExistence type="predicted"/>
<evidence type="ECO:0000256" key="1">
    <source>
        <dbReference type="SAM" id="Phobius"/>
    </source>
</evidence>
<feature type="transmembrane region" description="Helical" evidence="1">
    <location>
        <begin position="232"/>
        <end position="249"/>
    </location>
</feature>
<dbReference type="WBParaSite" id="TCONS_00002861.p1">
    <property type="protein sequence ID" value="TCONS_00002861.p1"/>
    <property type="gene ID" value="XLOC_002655"/>
</dbReference>
<feature type="transmembrane region" description="Helical" evidence="1">
    <location>
        <begin position="135"/>
        <end position="156"/>
    </location>
</feature>
<feature type="transmembrane region" description="Helical" evidence="1">
    <location>
        <begin position="191"/>
        <end position="211"/>
    </location>
</feature>
<feature type="transmembrane region" description="Helical" evidence="1">
    <location>
        <begin position="25"/>
        <end position="48"/>
    </location>
</feature>
<evidence type="ECO:0000313" key="4">
    <source>
        <dbReference type="WBParaSite" id="TCONS_00002861.p1"/>
    </source>
</evidence>
<keyword evidence="2" id="KW-1185">Reference proteome</keyword>
<protein>
    <submittedName>
        <fullName evidence="3 4">7TM_GPCR_Srx domain-containing protein</fullName>
    </submittedName>
</protein>
<evidence type="ECO:0000313" key="3">
    <source>
        <dbReference type="WBParaSite" id="SSTP_0000607500.1"/>
    </source>
</evidence>
<keyword evidence="1" id="KW-0472">Membrane</keyword>